<dbReference type="InterPro" id="IPR015943">
    <property type="entry name" value="WD40/YVTN_repeat-like_dom_sf"/>
</dbReference>
<sequence length="347" mass="36316">MNTRTGDRHSPRPARLLPALVMASILVGACSSAPSSPDSSPLPLHPVAEIALPGDNSRFDYASLDPDRGLLFIAHLGADEVIEVDTHTQQVVRTIPNLSQAHGVLVVPELRRVYVTATGDNRLVILDEDTAAVLGQAPTGDYPDGIAYDPKRGTVWTTNESGGTETVIDAVTAQVRGTVNLGGDVGNVAYDPIADQMLVAVQGKGDLAAIDPQTLTVTRRLPLPGCRGGHGLALDPPARLAFVACEDNATLLTVDLDSWQVTGTTGVGKHPDVLAYDQGAQRLYVASESGTVTVLDHQGGHLTELGAGHLADGAHVVVLDPNTHHTYYPIPAGEGGHPALLEQTPSP</sequence>
<protein>
    <submittedName>
        <fullName evidence="1">40-residue YVTN family beta-propeller repeat-containing protein</fullName>
    </submittedName>
</protein>
<dbReference type="PANTHER" id="PTHR47197:SF3">
    <property type="entry name" value="DIHYDRO-HEME D1 DEHYDROGENASE"/>
    <property type="match status" value="1"/>
</dbReference>
<evidence type="ECO:0000313" key="2">
    <source>
        <dbReference type="Proteomes" id="UP000183407"/>
    </source>
</evidence>
<dbReference type="PROSITE" id="PS51257">
    <property type="entry name" value="PROKAR_LIPOPROTEIN"/>
    <property type="match status" value="1"/>
</dbReference>
<dbReference type="SUPFAM" id="SSF51004">
    <property type="entry name" value="C-terminal (heme d1) domain of cytochrome cd1-nitrite reductase"/>
    <property type="match status" value="1"/>
</dbReference>
<dbReference type="RefSeq" id="WP_073357885.1">
    <property type="nucleotide sequence ID" value="NZ_FNTL01000002.1"/>
</dbReference>
<dbReference type="EMBL" id="FNTL01000002">
    <property type="protein sequence ID" value="SEB35951.1"/>
    <property type="molecule type" value="Genomic_DNA"/>
</dbReference>
<gene>
    <name evidence="1" type="ORF">SAMN04490220_0345</name>
</gene>
<reference evidence="2" key="1">
    <citation type="submission" date="2016-10" db="EMBL/GenBank/DDBJ databases">
        <authorList>
            <person name="Varghese N."/>
        </authorList>
    </citation>
    <scope>NUCLEOTIDE SEQUENCE [LARGE SCALE GENOMIC DNA]</scope>
    <source>
        <strain evidence="2">DSM 44719</strain>
    </source>
</reference>
<dbReference type="InterPro" id="IPR011048">
    <property type="entry name" value="Haem_d1_sf"/>
</dbReference>
<dbReference type="PANTHER" id="PTHR47197">
    <property type="entry name" value="PROTEIN NIRF"/>
    <property type="match status" value="1"/>
</dbReference>
<accession>A0A1H4IPD4</accession>
<organism evidence="1 2">
    <name type="scientific">Rhodococcus jostii</name>
    <dbReference type="NCBI Taxonomy" id="132919"/>
    <lineage>
        <taxon>Bacteria</taxon>
        <taxon>Bacillati</taxon>
        <taxon>Actinomycetota</taxon>
        <taxon>Actinomycetes</taxon>
        <taxon>Mycobacteriales</taxon>
        <taxon>Nocardiaceae</taxon>
        <taxon>Rhodococcus</taxon>
    </lineage>
</organism>
<proteinExistence type="predicted"/>
<dbReference type="AlphaFoldDB" id="A0A1H4IPD4"/>
<dbReference type="Proteomes" id="UP000183407">
    <property type="component" value="Unassembled WGS sequence"/>
</dbReference>
<name>A0A1H4IPD4_RHOJO</name>
<dbReference type="Gene3D" id="2.130.10.10">
    <property type="entry name" value="YVTN repeat-like/Quinoprotein amine dehydrogenase"/>
    <property type="match status" value="2"/>
</dbReference>
<evidence type="ECO:0000313" key="1">
    <source>
        <dbReference type="EMBL" id="SEB35951.1"/>
    </source>
</evidence>
<dbReference type="OrthoDB" id="145213at2"/>
<dbReference type="InterPro" id="IPR051200">
    <property type="entry name" value="Host-pathogen_enzymatic-act"/>
</dbReference>